<feature type="transmembrane region" description="Helical" evidence="3">
    <location>
        <begin position="69"/>
        <end position="86"/>
    </location>
</feature>
<dbReference type="AlphaFoldDB" id="A0A217EHC0"/>
<dbReference type="Gene3D" id="3.30.70.270">
    <property type="match status" value="1"/>
</dbReference>
<feature type="transmembrane region" description="Helical" evidence="3">
    <location>
        <begin position="106"/>
        <end position="124"/>
    </location>
</feature>
<comment type="catalytic activity">
    <reaction evidence="2">
        <text>2 GTP = 3',3'-c-di-GMP + 2 diphosphate</text>
        <dbReference type="Rhea" id="RHEA:24898"/>
        <dbReference type="ChEBI" id="CHEBI:33019"/>
        <dbReference type="ChEBI" id="CHEBI:37565"/>
        <dbReference type="ChEBI" id="CHEBI:58805"/>
        <dbReference type="EC" id="2.7.7.65"/>
    </reaction>
</comment>
<dbReference type="OrthoDB" id="5914567at2"/>
<reference evidence="6" key="1">
    <citation type="submission" date="2017-06" db="EMBL/GenBank/DDBJ databases">
        <authorList>
            <person name="Varghese N."/>
            <person name="Submissions S."/>
        </authorList>
    </citation>
    <scope>NUCLEOTIDE SEQUENCE [LARGE SCALE GENOMIC DNA]</scope>
    <source>
        <strain evidence="6">ANC 5114</strain>
    </source>
</reference>
<dbReference type="PANTHER" id="PTHR45138:SF9">
    <property type="entry name" value="DIGUANYLATE CYCLASE DGCM-RELATED"/>
    <property type="match status" value="1"/>
</dbReference>
<dbReference type="NCBIfam" id="TIGR00254">
    <property type="entry name" value="GGDEF"/>
    <property type="match status" value="1"/>
</dbReference>
<evidence type="ECO:0000313" key="6">
    <source>
        <dbReference type="Proteomes" id="UP000243463"/>
    </source>
</evidence>
<dbReference type="Proteomes" id="UP000243463">
    <property type="component" value="Unassembled WGS sequence"/>
</dbReference>
<evidence type="ECO:0000313" key="5">
    <source>
        <dbReference type="EMBL" id="SNQ29712.1"/>
    </source>
</evidence>
<organism evidence="5 6">
    <name type="scientific">Acinetobacter apis</name>
    <dbReference type="NCBI Taxonomy" id="1229165"/>
    <lineage>
        <taxon>Bacteria</taxon>
        <taxon>Pseudomonadati</taxon>
        <taxon>Pseudomonadota</taxon>
        <taxon>Gammaproteobacteria</taxon>
        <taxon>Moraxellales</taxon>
        <taxon>Moraxellaceae</taxon>
        <taxon>Acinetobacter</taxon>
    </lineage>
</organism>
<dbReference type="GO" id="GO:1902201">
    <property type="term" value="P:negative regulation of bacterial-type flagellum-dependent cell motility"/>
    <property type="evidence" value="ECO:0007669"/>
    <property type="project" value="TreeGrafter"/>
</dbReference>
<evidence type="ECO:0000256" key="3">
    <source>
        <dbReference type="SAM" id="Phobius"/>
    </source>
</evidence>
<dbReference type="GO" id="GO:0052621">
    <property type="term" value="F:diguanylate cyclase activity"/>
    <property type="evidence" value="ECO:0007669"/>
    <property type="project" value="UniProtKB-EC"/>
</dbReference>
<dbReference type="EC" id="2.7.7.65" evidence="1"/>
<dbReference type="EMBL" id="FZLN01000003">
    <property type="protein sequence ID" value="SNQ29712.1"/>
    <property type="molecule type" value="Genomic_DNA"/>
</dbReference>
<sequence>MERLSTHYYVTWVAITVWCILTTTLFVIYGTPKPFAHWNWVDILGEGGVTIFVCIWLILILKSRPDGRVTAYIIYGLCFIFFHLWADTLDEFIRLPKSISWNNWLESVPFPIGIACLTLGIYYWHQEQIAISKHLLKRERHVRDHRLFDALTPLADANYFKIQLDDIIQKFPQQEHCVILLDMKQFAQINQHHGFKEGSLVLQYVSQVLTLNIKPNDLVCRLAGDRFVILLPNTPLYRAEHMQYQLSQVIELSHYYSESNSVRIPLAVSSACILVQQPTAKDVLKTLNQTLHRNKNNLAKAHVIYEL</sequence>
<dbReference type="InterPro" id="IPR043128">
    <property type="entry name" value="Rev_trsase/Diguanyl_cyclase"/>
</dbReference>
<keyword evidence="6" id="KW-1185">Reference proteome</keyword>
<feature type="domain" description="GGDEF" evidence="4">
    <location>
        <begin position="174"/>
        <end position="307"/>
    </location>
</feature>
<keyword evidence="3" id="KW-0472">Membrane</keyword>
<dbReference type="GO" id="GO:0005886">
    <property type="term" value="C:plasma membrane"/>
    <property type="evidence" value="ECO:0007669"/>
    <property type="project" value="TreeGrafter"/>
</dbReference>
<dbReference type="InterPro" id="IPR029787">
    <property type="entry name" value="Nucleotide_cyclase"/>
</dbReference>
<gene>
    <name evidence="5" type="ORF">SAMN05444584_1676</name>
</gene>
<feature type="transmembrane region" description="Helical" evidence="3">
    <location>
        <begin position="43"/>
        <end position="62"/>
    </location>
</feature>
<dbReference type="InterPro" id="IPR000160">
    <property type="entry name" value="GGDEF_dom"/>
</dbReference>
<dbReference type="Pfam" id="PF00990">
    <property type="entry name" value="GGDEF"/>
    <property type="match status" value="1"/>
</dbReference>
<feature type="transmembrane region" description="Helical" evidence="3">
    <location>
        <begin position="12"/>
        <end position="31"/>
    </location>
</feature>
<evidence type="ECO:0000259" key="4">
    <source>
        <dbReference type="PROSITE" id="PS50887"/>
    </source>
</evidence>
<dbReference type="CDD" id="cd01949">
    <property type="entry name" value="GGDEF"/>
    <property type="match status" value="1"/>
</dbReference>
<dbReference type="PROSITE" id="PS50887">
    <property type="entry name" value="GGDEF"/>
    <property type="match status" value="1"/>
</dbReference>
<name>A0A217EHC0_9GAMM</name>
<dbReference type="SUPFAM" id="SSF55073">
    <property type="entry name" value="Nucleotide cyclase"/>
    <property type="match status" value="1"/>
</dbReference>
<keyword evidence="3" id="KW-0812">Transmembrane</keyword>
<evidence type="ECO:0000256" key="1">
    <source>
        <dbReference type="ARBA" id="ARBA00012528"/>
    </source>
</evidence>
<accession>A0A217EHC0</accession>
<dbReference type="PANTHER" id="PTHR45138">
    <property type="entry name" value="REGULATORY COMPONENTS OF SENSORY TRANSDUCTION SYSTEM"/>
    <property type="match status" value="1"/>
</dbReference>
<proteinExistence type="predicted"/>
<dbReference type="SMART" id="SM00267">
    <property type="entry name" value="GGDEF"/>
    <property type="match status" value="1"/>
</dbReference>
<evidence type="ECO:0000256" key="2">
    <source>
        <dbReference type="ARBA" id="ARBA00034247"/>
    </source>
</evidence>
<keyword evidence="3" id="KW-1133">Transmembrane helix</keyword>
<protein>
    <recommendedName>
        <fullName evidence="1">diguanylate cyclase</fullName>
        <ecNumber evidence="1">2.7.7.65</ecNumber>
    </recommendedName>
</protein>
<dbReference type="RefSeq" id="WP_088823761.1">
    <property type="nucleotide sequence ID" value="NZ_FZLN01000003.1"/>
</dbReference>
<dbReference type="GO" id="GO:0043709">
    <property type="term" value="P:cell adhesion involved in single-species biofilm formation"/>
    <property type="evidence" value="ECO:0007669"/>
    <property type="project" value="TreeGrafter"/>
</dbReference>
<dbReference type="InterPro" id="IPR050469">
    <property type="entry name" value="Diguanylate_Cyclase"/>
</dbReference>